<dbReference type="PROSITE" id="PS00688">
    <property type="entry name" value="SIGMA54_INTERACT_3"/>
    <property type="match status" value="1"/>
</dbReference>
<keyword evidence="2" id="KW-0067">ATP-binding</keyword>
<dbReference type="GO" id="GO:0006355">
    <property type="term" value="P:regulation of DNA-templated transcription"/>
    <property type="evidence" value="ECO:0007669"/>
    <property type="project" value="InterPro"/>
</dbReference>
<dbReference type="InterPro" id="IPR025944">
    <property type="entry name" value="Sigma_54_int_dom_CS"/>
</dbReference>
<dbReference type="Proteomes" id="UP001205748">
    <property type="component" value="Unassembled WGS sequence"/>
</dbReference>
<accession>A0AAE3HFM4</accession>
<evidence type="ECO:0000256" key="6">
    <source>
        <dbReference type="ARBA" id="ARBA00023163"/>
    </source>
</evidence>
<dbReference type="GO" id="GO:0005524">
    <property type="term" value="F:ATP binding"/>
    <property type="evidence" value="ECO:0007669"/>
    <property type="project" value="UniProtKB-KW"/>
</dbReference>
<gene>
    <name evidence="11" type="ORF">NSA47_06130</name>
</gene>
<keyword evidence="12" id="KW-1185">Reference proteome</keyword>
<dbReference type="CDD" id="cd00009">
    <property type="entry name" value="AAA"/>
    <property type="match status" value="1"/>
</dbReference>
<dbReference type="InterPro" id="IPR003593">
    <property type="entry name" value="AAA+_ATPase"/>
</dbReference>
<feature type="domain" description="Sigma-54 factor interaction" evidence="9">
    <location>
        <begin position="266"/>
        <end position="496"/>
    </location>
</feature>
<dbReference type="RefSeq" id="WP_257530074.1">
    <property type="nucleotide sequence ID" value="NZ_JANKAS010000004.1"/>
</dbReference>
<dbReference type="FunFam" id="3.40.50.300:FF:000006">
    <property type="entry name" value="DNA-binding transcriptional regulator NtrC"/>
    <property type="match status" value="1"/>
</dbReference>
<dbReference type="PROSITE" id="PS00675">
    <property type="entry name" value="SIGMA54_INTERACT_1"/>
    <property type="match status" value="1"/>
</dbReference>
<dbReference type="InterPro" id="IPR046342">
    <property type="entry name" value="CBS_dom_sf"/>
</dbReference>
<dbReference type="SUPFAM" id="SSF54631">
    <property type="entry name" value="CBS-domain pair"/>
    <property type="match status" value="1"/>
</dbReference>
<dbReference type="InterPro" id="IPR025662">
    <property type="entry name" value="Sigma_54_int_dom_ATP-bd_1"/>
</dbReference>
<dbReference type="InterPro" id="IPR009057">
    <property type="entry name" value="Homeodomain-like_sf"/>
</dbReference>
<dbReference type="InterPro" id="IPR000014">
    <property type="entry name" value="PAS"/>
</dbReference>
<dbReference type="Gene3D" id="1.10.10.60">
    <property type="entry name" value="Homeodomain-like"/>
    <property type="match status" value="1"/>
</dbReference>
<dbReference type="InterPro" id="IPR000644">
    <property type="entry name" value="CBS_dom"/>
</dbReference>
<dbReference type="SMART" id="SM00382">
    <property type="entry name" value="AAA"/>
    <property type="match status" value="1"/>
</dbReference>
<evidence type="ECO:0000313" key="11">
    <source>
        <dbReference type="EMBL" id="MCR1898569.1"/>
    </source>
</evidence>
<evidence type="ECO:0000259" key="9">
    <source>
        <dbReference type="PROSITE" id="PS50045"/>
    </source>
</evidence>
<keyword evidence="6" id="KW-0804">Transcription</keyword>
<keyword evidence="7" id="KW-0129">CBS domain</keyword>
<dbReference type="InterPro" id="IPR002078">
    <property type="entry name" value="Sigma_54_int"/>
</dbReference>
<dbReference type="Gene3D" id="3.10.580.10">
    <property type="entry name" value="CBS-domain"/>
    <property type="match status" value="1"/>
</dbReference>
<reference evidence="11" key="1">
    <citation type="submission" date="2022-07" db="EMBL/GenBank/DDBJ databases">
        <title>Enhanced cultured diversity of the mouse gut microbiota enables custom-made synthetic communities.</title>
        <authorList>
            <person name="Afrizal A."/>
        </authorList>
    </citation>
    <scope>NUCLEOTIDE SEQUENCE</scope>
    <source>
        <strain evidence="11">DSM 28593</strain>
    </source>
</reference>
<keyword evidence="3" id="KW-0805">Transcription regulation</keyword>
<evidence type="ECO:0000256" key="1">
    <source>
        <dbReference type="ARBA" id="ARBA00022741"/>
    </source>
</evidence>
<feature type="domain" description="CBS" evidence="10">
    <location>
        <begin position="15"/>
        <end position="73"/>
    </location>
</feature>
<dbReference type="Gene3D" id="3.30.450.20">
    <property type="entry name" value="PAS domain"/>
    <property type="match status" value="1"/>
</dbReference>
<dbReference type="GO" id="GO:0043565">
    <property type="term" value="F:sequence-specific DNA binding"/>
    <property type="evidence" value="ECO:0007669"/>
    <property type="project" value="InterPro"/>
</dbReference>
<dbReference type="SMART" id="SM00116">
    <property type="entry name" value="CBS"/>
    <property type="match status" value="2"/>
</dbReference>
<dbReference type="InterPro" id="IPR058031">
    <property type="entry name" value="AAA_lid_NorR"/>
</dbReference>
<evidence type="ECO:0000256" key="7">
    <source>
        <dbReference type="PROSITE-ProRule" id="PRU00703"/>
    </source>
</evidence>
<dbReference type="Gene3D" id="1.10.8.60">
    <property type="match status" value="1"/>
</dbReference>
<dbReference type="Pfam" id="PF00158">
    <property type="entry name" value="Sigma54_activat"/>
    <property type="match status" value="1"/>
</dbReference>
<dbReference type="Gene3D" id="3.40.50.300">
    <property type="entry name" value="P-loop containing nucleotide triphosphate hydrolases"/>
    <property type="match status" value="1"/>
</dbReference>
<dbReference type="FunFam" id="1.10.8.60:FF:000014">
    <property type="entry name" value="DNA-binding transcriptional regulator NtrC"/>
    <property type="match status" value="1"/>
</dbReference>
<evidence type="ECO:0000256" key="3">
    <source>
        <dbReference type="ARBA" id="ARBA00023015"/>
    </source>
</evidence>
<evidence type="ECO:0000256" key="5">
    <source>
        <dbReference type="ARBA" id="ARBA00023159"/>
    </source>
</evidence>
<dbReference type="PROSITE" id="PS51371">
    <property type="entry name" value="CBS"/>
    <property type="match status" value="2"/>
</dbReference>
<dbReference type="SUPFAM" id="SSF46689">
    <property type="entry name" value="Homeodomain-like"/>
    <property type="match status" value="1"/>
</dbReference>
<organism evidence="11 12">
    <name type="scientific">Irregularibacter muris</name>
    <dbReference type="NCBI Taxonomy" id="1796619"/>
    <lineage>
        <taxon>Bacteria</taxon>
        <taxon>Bacillati</taxon>
        <taxon>Bacillota</taxon>
        <taxon>Clostridia</taxon>
        <taxon>Eubacteriales</taxon>
        <taxon>Eubacteriaceae</taxon>
        <taxon>Irregularibacter</taxon>
    </lineage>
</organism>
<dbReference type="CDD" id="cd02205">
    <property type="entry name" value="CBS_pair_SF"/>
    <property type="match status" value="1"/>
</dbReference>
<evidence type="ECO:0000256" key="8">
    <source>
        <dbReference type="SAM" id="Coils"/>
    </source>
</evidence>
<evidence type="ECO:0000313" key="12">
    <source>
        <dbReference type="Proteomes" id="UP001205748"/>
    </source>
</evidence>
<evidence type="ECO:0000259" key="10">
    <source>
        <dbReference type="PROSITE" id="PS51371"/>
    </source>
</evidence>
<dbReference type="Pfam" id="PF00571">
    <property type="entry name" value="CBS"/>
    <property type="match status" value="2"/>
</dbReference>
<sequence length="566" mass="64965">MEKSYLVNIKVRDCVDKNFIMVDQYTTLGELNHALLNHRVREAVISDDQENLMGIVTTTDLTKGYARGLQDDNFTYEVMSKNLVTVSPQEDLLEVRSYLRKLGVGRAPVVDKGKMIGMLTTISICDGFSQRLDSAVDFLHSIFNEMDYGVIISDSQGKIQYFNYKIQEIFALEHNLLDGPIGNLLDGETYGRSKENEIIFEIENQMFTLHTSEFDMERKTYFLTTLKDITKTKELIQELDRTKNKLIYLEDKLQRIKQDKVSFGAIKTSSRKMENVISICKRVAKTSATILLCGESGTGKEVFADAIYESSLISHKPFIKVNCGAIPYNLCESEFFGYEKGAFTGASKEGKMGLFETANQGTIFLDEIGELHLDMQAKLLRVLQEHSFYRVGGTKPVHIQVRVIAATNKDLKEMVKEGSFRKDLYYRLNVININLPSLQERREDIIPLAKDFLHMYSKEYDVDIKAIQPKVIEYLTHYSWPGNIRELKNVMERLVILSEEGIIKEKFLPESVINSPQENNILGIEDEKELIQRAIKKYKYKTKVAEALNMPRSTLYYKMKAYNIDL</sequence>
<feature type="domain" description="CBS" evidence="10">
    <location>
        <begin position="79"/>
        <end position="134"/>
    </location>
</feature>
<keyword evidence="8" id="KW-0175">Coiled coil</keyword>
<feature type="coiled-coil region" evidence="8">
    <location>
        <begin position="232"/>
        <end position="259"/>
    </location>
</feature>
<proteinExistence type="predicted"/>
<dbReference type="InterPro" id="IPR027417">
    <property type="entry name" value="P-loop_NTPase"/>
</dbReference>
<dbReference type="Pfam" id="PF25601">
    <property type="entry name" value="AAA_lid_14"/>
    <property type="match status" value="1"/>
</dbReference>
<name>A0AAE3HFM4_9FIRM</name>
<dbReference type="AlphaFoldDB" id="A0AAE3HFM4"/>
<keyword evidence="1" id="KW-0547">Nucleotide-binding</keyword>
<dbReference type="SMART" id="SM00091">
    <property type="entry name" value="PAS"/>
    <property type="match status" value="1"/>
</dbReference>
<dbReference type="PANTHER" id="PTHR32071">
    <property type="entry name" value="TRANSCRIPTIONAL REGULATORY PROTEIN"/>
    <property type="match status" value="1"/>
</dbReference>
<dbReference type="Pfam" id="PF02954">
    <property type="entry name" value="HTH_8"/>
    <property type="match status" value="1"/>
</dbReference>
<dbReference type="PROSITE" id="PS50045">
    <property type="entry name" value="SIGMA54_INTERACT_4"/>
    <property type="match status" value="1"/>
</dbReference>
<comment type="caution">
    <text evidence="11">The sequence shown here is derived from an EMBL/GenBank/DDBJ whole genome shotgun (WGS) entry which is preliminary data.</text>
</comment>
<keyword evidence="4" id="KW-0238">DNA-binding</keyword>
<dbReference type="PANTHER" id="PTHR32071:SF57">
    <property type="entry name" value="C4-DICARBOXYLATE TRANSPORT TRANSCRIPTIONAL REGULATORY PROTEIN DCTD"/>
    <property type="match status" value="1"/>
</dbReference>
<evidence type="ECO:0000256" key="2">
    <source>
        <dbReference type="ARBA" id="ARBA00022840"/>
    </source>
</evidence>
<protein>
    <submittedName>
        <fullName evidence="11">Sigma 54-interacting transcriptional regulator</fullName>
    </submittedName>
</protein>
<evidence type="ECO:0000256" key="4">
    <source>
        <dbReference type="ARBA" id="ARBA00023125"/>
    </source>
</evidence>
<dbReference type="InterPro" id="IPR002197">
    <property type="entry name" value="HTH_Fis"/>
</dbReference>
<dbReference type="EMBL" id="JANKAS010000004">
    <property type="protein sequence ID" value="MCR1898569.1"/>
    <property type="molecule type" value="Genomic_DNA"/>
</dbReference>
<keyword evidence="5" id="KW-0010">Activator</keyword>
<dbReference type="SUPFAM" id="SSF52540">
    <property type="entry name" value="P-loop containing nucleoside triphosphate hydrolases"/>
    <property type="match status" value="1"/>
</dbReference>